<keyword evidence="2" id="KW-1185">Reference proteome</keyword>
<comment type="caution">
    <text evidence="1">The sequence shown here is derived from an EMBL/GenBank/DDBJ whole genome shotgun (WGS) entry which is preliminary data.</text>
</comment>
<sequence>MNSMRSHHLFSTKRRRAQQIRRDALNLTLPLAPLSSHDLSHPLSNFRTILSSLSSLCIESMAVI</sequence>
<gene>
    <name evidence="1" type="ORF">C1H46_016991</name>
</gene>
<evidence type="ECO:0000313" key="1">
    <source>
        <dbReference type="EMBL" id="TQD97412.1"/>
    </source>
</evidence>
<dbReference type="EMBL" id="VIEB01000273">
    <property type="protein sequence ID" value="TQD97412.1"/>
    <property type="molecule type" value="Genomic_DNA"/>
</dbReference>
<dbReference type="Proteomes" id="UP000315295">
    <property type="component" value="Unassembled WGS sequence"/>
</dbReference>
<protein>
    <submittedName>
        <fullName evidence="1">Uncharacterized protein</fullName>
    </submittedName>
</protein>
<organism evidence="1 2">
    <name type="scientific">Malus baccata</name>
    <name type="common">Siberian crab apple</name>
    <name type="synonym">Pyrus baccata</name>
    <dbReference type="NCBI Taxonomy" id="106549"/>
    <lineage>
        <taxon>Eukaryota</taxon>
        <taxon>Viridiplantae</taxon>
        <taxon>Streptophyta</taxon>
        <taxon>Embryophyta</taxon>
        <taxon>Tracheophyta</taxon>
        <taxon>Spermatophyta</taxon>
        <taxon>Magnoliopsida</taxon>
        <taxon>eudicotyledons</taxon>
        <taxon>Gunneridae</taxon>
        <taxon>Pentapetalae</taxon>
        <taxon>rosids</taxon>
        <taxon>fabids</taxon>
        <taxon>Rosales</taxon>
        <taxon>Rosaceae</taxon>
        <taxon>Amygdaloideae</taxon>
        <taxon>Maleae</taxon>
        <taxon>Malus</taxon>
    </lineage>
</organism>
<accession>A0A540MFQ7</accession>
<proteinExistence type="predicted"/>
<evidence type="ECO:0000313" key="2">
    <source>
        <dbReference type="Proteomes" id="UP000315295"/>
    </source>
</evidence>
<name>A0A540MFQ7_MALBA</name>
<dbReference type="AlphaFoldDB" id="A0A540MFQ7"/>
<reference evidence="1 2" key="1">
    <citation type="journal article" date="2019" name="G3 (Bethesda)">
        <title>Sequencing of a Wild Apple (Malus baccata) Genome Unravels the Differences Between Cultivated and Wild Apple Species Regarding Disease Resistance and Cold Tolerance.</title>
        <authorList>
            <person name="Chen X."/>
        </authorList>
    </citation>
    <scope>NUCLEOTIDE SEQUENCE [LARGE SCALE GENOMIC DNA]</scope>
    <source>
        <strain evidence="2">cv. Shandingzi</strain>
        <tissue evidence="1">Leaves</tissue>
    </source>
</reference>